<keyword evidence="7" id="KW-1185">Reference proteome</keyword>
<dbReference type="AlphaFoldDB" id="A0A5K7YP43"/>
<dbReference type="CDD" id="cd01562">
    <property type="entry name" value="Thr-dehyd"/>
    <property type="match status" value="1"/>
</dbReference>
<evidence type="ECO:0000313" key="7">
    <source>
        <dbReference type="Proteomes" id="UP000427906"/>
    </source>
</evidence>
<dbReference type="GO" id="GO:0003941">
    <property type="term" value="F:L-serine ammonia-lyase activity"/>
    <property type="evidence" value="ECO:0007669"/>
    <property type="project" value="TreeGrafter"/>
</dbReference>
<dbReference type="Proteomes" id="UP000427906">
    <property type="component" value="Chromosome"/>
</dbReference>
<dbReference type="KEGG" id="dalk:DSCA_40150"/>
<dbReference type="GO" id="GO:0006567">
    <property type="term" value="P:L-threonine catabolic process"/>
    <property type="evidence" value="ECO:0007669"/>
    <property type="project" value="TreeGrafter"/>
</dbReference>
<accession>A0A5K7YP43</accession>
<comment type="cofactor">
    <cofactor evidence="1">
        <name>pyridoxal 5'-phosphate</name>
        <dbReference type="ChEBI" id="CHEBI:597326"/>
    </cofactor>
</comment>
<feature type="domain" description="Tryptophan synthase beta chain-like PALP" evidence="5">
    <location>
        <begin position="21"/>
        <end position="307"/>
    </location>
</feature>
<dbReference type="Pfam" id="PF00291">
    <property type="entry name" value="PALP"/>
    <property type="match status" value="1"/>
</dbReference>
<dbReference type="GO" id="GO:0009097">
    <property type="term" value="P:isoleucine biosynthetic process"/>
    <property type="evidence" value="ECO:0007669"/>
    <property type="project" value="TreeGrafter"/>
</dbReference>
<dbReference type="PANTHER" id="PTHR48078">
    <property type="entry name" value="THREONINE DEHYDRATASE, MITOCHONDRIAL-RELATED"/>
    <property type="match status" value="1"/>
</dbReference>
<dbReference type="RefSeq" id="WP_155318059.1">
    <property type="nucleotide sequence ID" value="NZ_AP021874.1"/>
</dbReference>
<gene>
    <name evidence="6" type="ORF">DSCA_40150</name>
</gene>
<evidence type="ECO:0000256" key="2">
    <source>
        <dbReference type="ARBA" id="ARBA00010869"/>
    </source>
</evidence>
<evidence type="ECO:0000313" key="6">
    <source>
        <dbReference type="EMBL" id="BBO70085.1"/>
    </source>
</evidence>
<dbReference type="Gene3D" id="3.40.50.1100">
    <property type="match status" value="2"/>
</dbReference>
<comment type="similarity">
    <text evidence="2">Belongs to the serine/threonine dehydratase family.</text>
</comment>
<dbReference type="InterPro" id="IPR036052">
    <property type="entry name" value="TrpB-like_PALP_sf"/>
</dbReference>
<proteinExistence type="inferred from homology"/>
<evidence type="ECO:0000256" key="4">
    <source>
        <dbReference type="ARBA" id="ARBA00023239"/>
    </source>
</evidence>
<dbReference type="OrthoDB" id="9811476at2"/>
<reference evidence="6 7" key="1">
    <citation type="submission" date="2019-11" db="EMBL/GenBank/DDBJ databases">
        <title>Comparative genomics of hydrocarbon-degrading Desulfosarcina strains.</title>
        <authorList>
            <person name="Watanabe M."/>
            <person name="Kojima H."/>
            <person name="Fukui M."/>
        </authorList>
    </citation>
    <scope>NUCLEOTIDE SEQUENCE [LARGE SCALE GENOMIC DNA]</scope>
    <source>
        <strain evidence="6 7">PL12</strain>
    </source>
</reference>
<protein>
    <submittedName>
        <fullName evidence="6">Serine/threonine dehydratase</fullName>
    </submittedName>
</protein>
<name>A0A5K7YP43_9BACT</name>
<keyword evidence="4" id="KW-0456">Lyase</keyword>
<dbReference type="GO" id="GO:0004794">
    <property type="term" value="F:threonine deaminase activity"/>
    <property type="evidence" value="ECO:0007669"/>
    <property type="project" value="TreeGrafter"/>
</dbReference>
<dbReference type="SUPFAM" id="SSF53686">
    <property type="entry name" value="Tryptophan synthase beta subunit-like PLP-dependent enzymes"/>
    <property type="match status" value="1"/>
</dbReference>
<dbReference type="GO" id="GO:0006565">
    <property type="term" value="P:L-serine catabolic process"/>
    <property type="evidence" value="ECO:0007669"/>
    <property type="project" value="TreeGrafter"/>
</dbReference>
<dbReference type="InterPro" id="IPR050147">
    <property type="entry name" value="Ser/Thr_Dehydratase"/>
</dbReference>
<evidence type="ECO:0000259" key="5">
    <source>
        <dbReference type="Pfam" id="PF00291"/>
    </source>
</evidence>
<evidence type="ECO:0000256" key="3">
    <source>
        <dbReference type="ARBA" id="ARBA00022898"/>
    </source>
</evidence>
<dbReference type="EMBL" id="AP021874">
    <property type="protein sequence ID" value="BBO70085.1"/>
    <property type="molecule type" value="Genomic_DNA"/>
</dbReference>
<evidence type="ECO:0000256" key="1">
    <source>
        <dbReference type="ARBA" id="ARBA00001933"/>
    </source>
</evidence>
<organism evidence="6 7">
    <name type="scientific">Desulfosarcina alkanivorans</name>
    <dbReference type="NCBI Taxonomy" id="571177"/>
    <lineage>
        <taxon>Bacteria</taxon>
        <taxon>Pseudomonadati</taxon>
        <taxon>Thermodesulfobacteriota</taxon>
        <taxon>Desulfobacteria</taxon>
        <taxon>Desulfobacterales</taxon>
        <taxon>Desulfosarcinaceae</taxon>
        <taxon>Desulfosarcina</taxon>
    </lineage>
</organism>
<dbReference type="FunFam" id="3.40.50.1100:FF:000005">
    <property type="entry name" value="Threonine dehydratase catabolic"/>
    <property type="match status" value="1"/>
</dbReference>
<keyword evidence="3" id="KW-0663">Pyridoxal phosphate</keyword>
<dbReference type="PANTHER" id="PTHR48078:SF7">
    <property type="entry name" value="BLL6502 PROTEIN"/>
    <property type="match status" value="1"/>
</dbReference>
<dbReference type="InterPro" id="IPR001926">
    <property type="entry name" value="TrpB-like_PALP"/>
</dbReference>
<sequence length="329" mass="35007">MSTDQERLSLAHALGARETLRPHLSPTPLRQYPRLDRRIGAQLYIKHENHNPTGTFKIRGGINLMHHLAGRGISGVTTYSTGNHGTSVAASARLFGLTATVVVPEGSNPLKVQAIRDAGAELIEHGRDFEAAGQKVAQLVEERGLYFVHPANEPHLIHGVATEFLEIVERVPDLDVMIIPIGAGSEAAAAITVLKQIRPQIEIIAVQAEASQAAYLSWKAGEIVTAPNSTFAGGMATGTAYPVPFALYKEALADFVLLSESELYEGIALAAHHTRNLTEGAGSACLRAAFKIRDRLAGKKVAVQMSGGNASGVELQKAMALPCLTDGTC</sequence>